<organism evidence="1 2">
    <name type="scientific">Danaus chrysippus</name>
    <name type="common">African queen</name>
    <dbReference type="NCBI Taxonomy" id="151541"/>
    <lineage>
        <taxon>Eukaryota</taxon>
        <taxon>Metazoa</taxon>
        <taxon>Ecdysozoa</taxon>
        <taxon>Arthropoda</taxon>
        <taxon>Hexapoda</taxon>
        <taxon>Insecta</taxon>
        <taxon>Pterygota</taxon>
        <taxon>Neoptera</taxon>
        <taxon>Endopterygota</taxon>
        <taxon>Lepidoptera</taxon>
        <taxon>Glossata</taxon>
        <taxon>Ditrysia</taxon>
        <taxon>Papilionoidea</taxon>
        <taxon>Nymphalidae</taxon>
        <taxon>Danainae</taxon>
        <taxon>Danaini</taxon>
        <taxon>Danaina</taxon>
        <taxon>Danaus</taxon>
        <taxon>Anosia</taxon>
    </lineage>
</organism>
<gene>
    <name evidence="1" type="ORF">DCHRY22_LOCUS5358</name>
</gene>
<sequence>MSRSEGYTQNGAERNGIALYSASCLCATDGRRLLYPPSADENECGELVAWRYCVRVSVHGLTLEEY</sequence>
<evidence type="ECO:0000313" key="1">
    <source>
        <dbReference type="EMBL" id="CAG9564353.1"/>
    </source>
</evidence>
<dbReference type="AlphaFoldDB" id="A0A8J2VZH0"/>
<name>A0A8J2VZH0_9NEOP</name>
<comment type="caution">
    <text evidence="1">The sequence shown here is derived from an EMBL/GenBank/DDBJ whole genome shotgun (WGS) entry which is preliminary data.</text>
</comment>
<keyword evidence="2" id="KW-1185">Reference proteome</keyword>
<protein>
    <submittedName>
        <fullName evidence="1">(African queen) hypothetical protein</fullName>
    </submittedName>
</protein>
<evidence type="ECO:0000313" key="2">
    <source>
        <dbReference type="Proteomes" id="UP000789524"/>
    </source>
</evidence>
<reference evidence="1" key="1">
    <citation type="submission" date="2021-09" db="EMBL/GenBank/DDBJ databases">
        <authorList>
            <person name="Martin H S."/>
        </authorList>
    </citation>
    <scope>NUCLEOTIDE SEQUENCE</scope>
</reference>
<dbReference type="Proteomes" id="UP000789524">
    <property type="component" value="Unassembled WGS sequence"/>
</dbReference>
<dbReference type="EMBL" id="CAKASE010000050">
    <property type="protein sequence ID" value="CAG9564353.1"/>
    <property type="molecule type" value="Genomic_DNA"/>
</dbReference>
<accession>A0A8J2VZH0</accession>
<proteinExistence type="predicted"/>